<reference evidence="2" key="2">
    <citation type="submission" date="2020-09" db="EMBL/GenBank/DDBJ databases">
        <authorList>
            <person name="Sun Q."/>
            <person name="Zhou Y."/>
        </authorList>
    </citation>
    <scope>NUCLEOTIDE SEQUENCE</scope>
    <source>
        <strain evidence="2">CGMCC 1.15095</strain>
    </source>
</reference>
<dbReference type="EMBL" id="BMHK01000019">
    <property type="protein sequence ID" value="GGC07372.1"/>
    <property type="molecule type" value="Genomic_DNA"/>
</dbReference>
<sequence>MGDRESQEAEKREAGENLQPMTSRLRRRSAAKMGTQRGDYKLALFLTVAGQVATDVHEGSIAYPFCIAKKP</sequence>
<organism evidence="2 3">
    <name type="scientific">Novosphingobium endophyticum</name>
    <dbReference type="NCBI Taxonomy" id="1955250"/>
    <lineage>
        <taxon>Bacteria</taxon>
        <taxon>Pseudomonadati</taxon>
        <taxon>Pseudomonadota</taxon>
        <taxon>Alphaproteobacteria</taxon>
        <taxon>Sphingomonadales</taxon>
        <taxon>Sphingomonadaceae</taxon>
        <taxon>Novosphingobium</taxon>
    </lineage>
</organism>
<evidence type="ECO:0000313" key="2">
    <source>
        <dbReference type="EMBL" id="GGC07372.1"/>
    </source>
</evidence>
<keyword evidence="3" id="KW-1185">Reference proteome</keyword>
<reference evidence="2" key="1">
    <citation type="journal article" date="2014" name="Int. J. Syst. Evol. Microbiol.">
        <title>Complete genome sequence of Corynebacterium casei LMG S-19264T (=DSM 44701T), isolated from a smear-ripened cheese.</title>
        <authorList>
            <consortium name="US DOE Joint Genome Institute (JGI-PGF)"/>
            <person name="Walter F."/>
            <person name="Albersmeier A."/>
            <person name="Kalinowski J."/>
            <person name="Ruckert C."/>
        </authorList>
    </citation>
    <scope>NUCLEOTIDE SEQUENCE</scope>
    <source>
        <strain evidence="2">CGMCC 1.15095</strain>
    </source>
</reference>
<name>A0A916TTQ8_9SPHN</name>
<feature type="compositionally biased region" description="Basic and acidic residues" evidence="1">
    <location>
        <begin position="1"/>
        <end position="15"/>
    </location>
</feature>
<feature type="region of interest" description="Disordered" evidence="1">
    <location>
        <begin position="1"/>
        <end position="33"/>
    </location>
</feature>
<accession>A0A916TTQ8</accession>
<protein>
    <submittedName>
        <fullName evidence="2">Uncharacterized protein</fullName>
    </submittedName>
</protein>
<comment type="caution">
    <text evidence="2">The sequence shown here is derived from an EMBL/GenBank/DDBJ whole genome shotgun (WGS) entry which is preliminary data.</text>
</comment>
<dbReference type="Proteomes" id="UP000608154">
    <property type="component" value="Unassembled WGS sequence"/>
</dbReference>
<dbReference type="AlphaFoldDB" id="A0A916TTQ8"/>
<gene>
    <name evidence="2" type="ORF">GCM10011494_27480</name>
</gene>
<evidence type="ECO:0000256" key="1">
    <source>
        <dbReference type="SAM" id="MobiDB-lite"/>
    </source>
</evidence>
<proteinExistence type="predicted"/>
<evidence type="ECO:0000313" key="3">
    <source>
        <dbReference type="Proteomes" id="UP000608154"/>
    </source>
</evidence>